<comment type="subcellular location">
    <subcellularLocation>
        <location evidence="1">Cell membrane</location>
        <topology evidence="1">Multi-pass membrane protein</topology>
    </subcellularLocation>
</comment>
<evidence type="ECO:0000259" key="8">
    <source>
        <dbReference type="Pfam" id="PF01292"/>
    </source>
</evidence>
<reference evidence="9" key="1">
    <citation type="submission" date="2021-03" db="EMBL/GenBank/DDBJ databases">
        <title>Agromyces archimandritus sp. nov., isolated from the cockroach Archimandrita tessellata.</title>
        <authorList>
            <person name="Guzman J."/>
            <person name="Ortuzar M."/>
            <person name="Poehlein A."/>
            <person name="Daniel R."/>
            <person name="Trujillo M."/>
            <person name="Vilcinskas A."/>
        </authorList>
    </citation>
    <scope>NUCLEOTIDE SEQUENCE</scope>
    <source>
        <strain evidence="9">G127AT</strain>
    </source>
</reference>
<dbReference type="PANTHER" id="PTHR43032">
    <property type="entry name" value="PROTEIN-METHIONINE-SULFOXIDE REDUCTASE"/>
    <property type="match status" value="1"/>
</dbReference>
<protein>
    <submittedName>
        <fullName evidence="9">Molybdopterin-dependent oxidoreductase</fullName>
    </submittedName>
</protein>
<dbReference type="RefSeq" id="WP_210901205.1">
    <property type="nucleotide sequence ID" value="NZ_CP071696.1"/>
</dbReference>
<evidence type="ECO:0000256" key="4">
    <source>
        <dbReference type="ARBA" id="ARBA00022989"/>
    </source>
</evidence>
<dbReference type="SUPFAM" id="SSF81342">
    <property type="entry name" value="Transmembrane di-heme cytochromes"/>
    <property type="match status" value="1"/>
</dbReference>
<dbReference type="SUPFAM" id="SSF56524">
    <property type="entry name" value="Oxidoreductase molybdopterin-binding domain"/>
    <property type="match status" value="1"/>
</dbReference>
<gene>
    <name evidence="9" type="ORF">G127AT_06495</name>
</gene>
<evidence type="ECO:0000256" key="6">
    <source>
        <dbReference type="SAM" id="Phobius"/>
    </source>
</evidence>
<dbReference type="InterPro" id="IPR000572">
    <property type="entry name" value="OxRdtase_Mopterin-bd_dom"/>
</dbReference>
<keyword evidence="10" id="KW-1185">Reference proteome</keyword>
<dbReference type="GO" id="GO:0022904">
    <property type="term" value="P:respiratory electron transport chain"/>
    <property type="evidence" value="ECO:0007669"/>
    <property type="project" value="InterPro"/>
</dbReference>
<dbReference type="Pfam" id="PF00174">
    <property type="entry name" value="Oxidored_molyb"/>
    <property type="match status" value="1"/>
</dbReference>
<feature type="transmembrane region" description="Helical" evidence="6">
    <location>
        <begin position="12"/>
        <end position="31"/>
    </location>
</feature>
<keyword evidence="3 6" id="KW-0812">Transmembrane</keyword>
<dbReference type="PANTHER" id="PTHR43032:SF2">
    <property type="entry name" value="BLL0505 PROTEIN"/>
    <property type="match status" value="1"/>
</dbReference>
<evidence type="ECO:0000256" key="5">
    <source>
        <dbReference type="ARBA" id="ARBA00023136"/>
    </source>
</evidence>
<keyword evidence="5 6" id="KW-0472">Membrane</keyword>
<evidence type="ECO:0000313" key="10">
    <source>
        <dbReference type="Proteomes" id="UP000671914"/>
    </source>
</evidence>
<dbReference type="Gene3D" id="3.90.420.10">
    <property type="entry name" value="Oxidoreductase, molybdopterin-binding domain"/>
    <property type="match status" value="1"/>
</dbReference>
<accession>A0A975IPP8</accession>
<evidence type="ECO:0000256" key="2">
    <source>
        <dbReference type="ARBA" id="ARBA00022475"/>
    </source>
</evidence>
<name>A0A975IPP8_9MICO</name>
<evidence type="ECO:0000259" key="7">
    <source>
        <dbReference type="Pfam" id="PF00174"/>
    </source>
</evidence>
<dbReference type="KEGG" id="aarc:G127AT_06495"/>
<feature type="transmembrane region" description="Helical" evidence="6">
    <location>
        <begin position="242"/>
        <end position="268"/>
    </location>
</feature>
<organism evidence="9 10">
    <name type="scientific">Agromyces archimandritae</name>
    <dbReference type="NCBI Taxonomy" id="2781962"/>
    <lineage>
        <taxon>Bacteria</taxon>
        <taxon>Bacillati</taxon>
        <taxon>Actinomycetota</taxon>
        <taxon>Actinomycetes</taxon>
        <taxon>Micrococcales</taxon>
        <taxon>Microbacteriaceae</taxon>
        <taxon>Agromyces</taxon>
    </lineage>
</organism>
<dbReference type="Gene3D" id="1.20.950.20">
    <property type="entry name" value="Transmembrane di-heme cytochromes, Chain C"/>
    <property type="match status" value="1"/>
</dbReference>
<dbReference type="InterPro" id="IPR016174">
    <property type="entry name" value="Di-haem_cyt_TM"/>
</dbReference>
<dbReference type="InterPro" id="IPR011577">
    <property type="entry name" value="Cyt_b561_bac/Ni-Hgenase"/>
</dbReference>
<feature type="transmembrane region" description="Helical" evidence="6">
    <location>
        <begin position="96"/>
        <end position="116"/>
    </location>
</feature>
<dbReference type="GO" id="GO:0005886">
    <property type="term" value="C:plasma membrane"/>
    <property type="evidence" value="ECO:0007669"/>
    <property type="project" value="UniProtKB-SubCell"/>
</dbReference>
<keyword evidence="4 6" id="KW-1133">Transmembrane helix</keyword>
<feature type="transmembrane region" description="Helical" evidence="6">
    <location>
        <begin position="201"/>
        <end position="222"/>
    </location>
</feature>
<dbReference type="AlphaFoldDB" id="A0A975IPP8"/>
<dbReference type="InterPro" id="IPR036374">
    <property type="entry name" value="OxRdtase_Mopterin-bd_sf"/>
</dbReference>
<evidence type="ECO:0000256" key="3">
    <source>
        <dbReference type="ARBA" id="ARBA00022692"/>
    </source>
</evidence>
<sequence length="506" mass="57643">MNPDFPFWLRATHLINFLLIGMLLRSGWEILASLPRLWWRKDSAPGTEWLRFTRRKLPKEEGVYTSLMDEKSLSPLIGLPGRGNVGLGRHWHGLSVMLWVLNGVVYVVLLFATGLWRRIIPTSWDVIPEAWDSFVIYLGFGVPSIEHFQPYDALQMLGYSFVIFILAPFMMLTGLAMSPAIRSRYPWYVKFWGGHQGARSLHFIAMVLMCGFIVMHVSLVFLVHREHNVVHMVFGDVDTARYAQALVIMIGTIVAVVVVWIALSYLTLADRVRTHHFLAWFTELGRKVFLNRMRPRLDAQKSYTDADISEFHWTNGLPPTAEESEEWIAARDRDWEGYTVTIGDDTGSGASKTLTLDDLRALPQASYIATHSCMQGWSATSRWTGVRLRDLLALLGPKPEAARYVLVDSYGLAQKMIDNRPREPFYAAIDLDTAFEDDTILAYERNGAPIDLYLGAPARLRVESNHGYKHVKWVRSIRWIADYADYGDGRGGTREDSALQVFNGRI</sequence>
<proteinExistence type="predicted"/>
<dbReference type="Proteomes" id="UP000671914">
    <property type="component" value="Chromosome"/>
</dbReference>
<feature type="domain" description="Oxidoreductase molybdopterin-binding" evidence="7">
    <location>
        <begin position="333"/>
        <end position="480"/>
    </location>
</feature>
<feature type="transmembrane region" description="Helical" evidence="6">
    <location>
        <begin position="157"/>
        <end position="181"/>
    </location>
</feature>
<evidence type="ECO:0000313" key="9">
    <source>
        <dbReference type="EMBL" id="QTX05842.1"/>
    </source>
</evidence>
<feature type="domain" description="Cytochrome b561 bacterial/Ni-hydrogenase" evidence="8">
    <location>
        <begin position="5"/>
        <end position="232"/>
    </location>
</feature>
<keyword evidence="2" id="KW-1003">Cell membrane</keyword>
<dbReference type="EMBL" id="CP071696">
    <property type="protein sequence ID" value="QTX05842.1"/>
    <property type="molecule type" value="Genomic_DNA"/>
</dbReference>
<dbReference type="Pfam" id="PF01292">
    <property type="entry name" value="Ni_hydr_CYTB"/>
    <property type="match status" value="1"/>
</dbReference>
<dbReference type="GO" id="GO:0009055">
    <property type="term" value="F:electron transfer activity"/>
    <property type="evidence" value="ECO:0007669"/>
    <property type="project" value="InterPro"/>
</dbReference>
<evidence type="ECO:0000256" key="1">
    <source>
        <dbReference type="ARBA" id="ARBA00004651"/>
    </source>
</evidence>